<protein>
    <recommendedName>
        <fullName evidence="4">Secreted protein</fullName>
    </recommendedName>
</protein>
<gene>
    <name evidence="2" type="ORF">F8377_09025</name>
</gene>
<name>A0ABQ6VFB6_9CORY</name>
<evidence type="ECO:0000313" key="2">
    <source>
        <dbReference type="EMBL" id="KAB3519140.1"/>
    </source>
</evidence>
<evidence type="ECO:0008006" key="4">
    <source>
        <dbReference type="Google" id="ProtNLM"/>
    </source>
</evidence>
<feature type="transmembrane region" description="Helical" evidence="1">
    <location>
        <begin position="12"/>
        <end position="28"/>
    </location>
</feature>
<evidence type="ECO:0000313" key="3">
    <source>
        <dbReference type="Proteomes" id="UP000436181"/>
    </source>
</evidence>
<accession>A0ABQ6VFB6</accession>
<keyword evidence="3" id="KW-1185">Reference proteome</keyword>
<comment type="caution">
    <text evidence="2">The sequence shown here is derived from an EMBL/GenBank/DDBJ whole genome shotgun (WGS) entry which is preliminary data.</text>
</comment>
<dbReference type="Proteomes" id="UP000436181">
    <property type="component" value="Unassembled WGS sequence"/>
</dbReference>
<sequence>MRNNNNKKEVAIFRIAVLAVILMLAFEIAMNGIIIGIVAAVVSGVFLLYFLVHDRRHFR</sequence>
<proteinExistence type="predicted"/>
<organism evidence="2 3">
    <name type="scientific">Corynebacterium zhongnanshanii</name>
    <dbReference type="NCBI Taxonomy" id="2768834"/>
    <lineage>
        <taxon>Bacteria</taxon>
        <taxon>Bacillati</taxon>
        <taxon>Actinomycetota</taxon>
        <taxon>Actinomycetes</taxon>
        <taxon>Mycobacteriales</taxon>
        <taxon>Corynebacteriaceae</taxon>
        <taxon>Corynebacterium</taxon>
    </lineage>
</organism>
<reference evidence="2 3" key="1">
    <citation type="submission" date="2019-10" db="EMBL/GenBank/DDBJ databases">
        <title>Corynebacterium sp novel species isolated from the respiratory tract of Marmot.</title>
        <authorList>
            <person name="Zhang G."/>
        </authorList>
    </citation>
    <scope>NUCLEOTIDE SEQUENCE [LARGE SCALE GENOMIC DNA]</scope>
    <source>
        <strain evidence="2 3">336</strain>
    </source>
</reference>
<feature type="transmembrane region" description="Helical" evidence="1">
    <location>
        <begin position="34"/>
        <end position="52"/>
    </location>
</feature>
<evidence type="ECO:0000256" key="1">
    <source>
        <dbReference type="SAM" id="Phobius"/>
    </source>
</evidence>
<dbReference type="EMBL" id="WBZJ01000004">
    <property type="protein sequence ID" value="KAB3519140.1"/>
    <property type="molecule type" value="Genomic_DNA"/>
</dbReference>
<keyword evidence="1" id="KW-0812">Transmembrane</keyword>
<keyword evidence="1" id="KW-1133">Transmembrane helix</keyword>
<keyword evidence="1" id="KW-0472">Membrane</keyword>